<dbReference type="AlphaFoldDB" id="A0A1I5AXW8"/>
<organism evidence="2 3">
    <name type="scientific">Dokdonella immobilis</name>
    <dbReference type="NCBI Taxonomy" id="578942"/>
    <lineage>
        <taxon>Bacteria</taxon>
        <taxon>Pseudomonadati</taxon>
        <taxon>Pseudomonadota</taxon>
        <taxon>Gammaproteobacteria</taxon>
        <taxon>Lysobacterales</taxon>
        <taxon>Rhodanobacteraceae</taxon>
        <taxon>Dokdonella</taxon>
    </lineage>
</organism>
<dbReference type="Proteomes" id="UP000198575">
    <property type="component" value="Unassembled WGS sequence"/>
</dbReference>
<name>A0A1I5AXW8_9GAMM</name>
<dbReference type="RefSeq" id="WP_139225108.1">
    <property type="nucleotide sequence ID" value="NZ_FOVF01000045.1"/>
</dbReference>
<dbReference type="OrthoDB" id="2020141at2"/>
<dbReference type="InterPro" id="IPR027417">
    <property type="entry name" value="P-loop_NTPase"/>
</dbReference>
<dbReference type="InterPro" id="IPR049052">
    <property type="entry name" value="nSTAND1"/>
</dbReference>
<dbReference type="EMBL" id="FOVF01000045">
    <property type="protein sequence ID" value="SFN67069.1"/>
    <property type="molecule type" value="Genomic_DNA"/>
</dbReference>
<evidence type="ECO:0000313" key="3">
    <source>
        <dbReference type="Proteomes" id="UP000198575"/>
    </source>
</evidence>
<dbReference type="Gene3D" id="3.40.50.300">
    <property type="entry name" value="P-loop containing nucleotide triphosphate hydrolases"/>
    <property type="match status" value="1"/>
</dbReference>
<accession>A0A1I5AXW8</accession>
<evidence type="ECO:0000313" key="2">
    <source>
        <dbReference type="EMBL" id="SFN67069.1"/>
    </source>
</evidence>
<gene>
    <name evidence="2" type="ORF">SAMN05216289_1459</name>
</gene>
<reference evidence="2 3" key="1">
    <citation type="submission" date="2016-10" db="EMBL/GenBank/DDBJ databases">
        <authorList>
            <person name="de Groot N.N."/>
        </authorList>
    </citation>
    <scope>NUCLEOTIDE SEQUENCE [LARGE SCALE GENOMIC DNA]</scope>
    <source>
        <strain evidence="2 3">CGMCC 1.7659</strain>
    </source>
</reference>
<keyword evidence="3" id="KW-1185">Reference proteome</keyword>
<dbReference type="PANTHER" id="PTHR34301:SF8">
    <property type="entry name" value="ATPASE DOMAIN-CONTAINING PROTEIN"/>
    <property type="match status" value="1"/>
</dbReference>
<protein>
    <submittedName>
        <fullName evidence="2">AAA ATPase domain-containing protein</fullName>
    </submittedName>
</protein>
<dbReference type="PANTHER" id="PTHR34301">
    <property type="entry name" value="DNA-BINDING PROTEIN-RELATED"/>
    <property type="match status" value="1"/>
</dbReference>
<proteinExistence type="predicted"/>
<sequence>MPTLTEIENAFQPAREVDSAERFAGRRDSLSDAYFGLLGKGSNIAIVGNRGIGKSSLARQLSSIASGDNALLERLELAHDRPLDFMTVYFACGKSTTNVQDLLERLLTTSSCLGDWIYDIPNAKKELESYSPELSAKVFGVGVSLAGEKATEATSVAAVDKHTIDTVFTNVCAAIANEGLARDGLLIVIDEFDQVRDPTGMAGLMKSFASNVPKVKFCLVGVARDIQYLMKEHESADRLFAGSIVVLPPMTDDELTQIVRIAESAIDHSIRFSEPATGQLVRLAQGHPYMVHLVGKYALRTGYQNKIEMIEQNSIDDALRAIAERGADPVLEGRYKKAVGSSSQREAVLRALAKVRSADGECWTTDAYKIALDEGVDNSSQYVGQLVTEEYGAEIEKVRERYYRFTDSLLAAYVLARPRQFSKVEI</sequence>
<dbReference type="SUPFAM" id="SSF52540">
    <property type="entry name" value="P-loop containing nucleoside triphosphate hydrolases"/>
    <property type="match status" value="1"/>
</dbReference>
<dbReference type="Pfam" id="PF20703">
    <property type="entry name" value="nSTAND1"/>
    <property type="match status" value="1"/>
</dbReference>
<feature type="domain" description="Novel STAND NTPase 1" evidence="1">
    <location>
        <begin position="17"/>
        <end position="306"/>
    </location>
</feature>
<evidence type="ECO:0000259" key="1">
    <source>
        <dbReference type="Pfam" id="PF20703"/>
    </source>
</evidence>